<keyword evidence="7 14" id="KW-0547">Nucleotide-binding</keyword>
<feature type="domain" description="Gnk2-homologous" evidence="18">
    <location>
        <begin position="144"/>
        <end position="251"/>
    </location>
</feature>
<dbReference type="InterPro" id="IPR017441">
    <property type="entry name" value="Protein_kinase_ATP_BS"/>
</dbReference>
<evidence type="ECO:0000256" key="4">
    <source>
        <dbReference type="ARBA" id="ARBA00022692"/>
    </source>
</evidence>
<dbReference type="AlphaFoldDB" id="A0A6A1UMA7"/>
<reference evidence="19 20" key="1">
    <citation type="journal article" date="2019" name="Plant Biotechnol. J.">
        <title>The red bayberry genome and genetic basis of sex determination.</title>
        <authorList>
            <person name="Jia H.M."/>
            <person name="Jia H.J."/>
            <person name="Cai Q.L."/>
            <person name="Wang Y."/>
            <person name="Zhao H.B."/>
            <person name="Yang W.F."/>
            <person name="Wang G.Y."/>
            <person name="Li Y.H."/>
            <person name="Zhan D.L."/>
            <person name="Shen Y.T."/>
            <person name="Niu Q.F."/>
            <person name="Chang L."/>
            <person name="Qiu J."/>
            <person name="Zhao L."/>
            <person name="Xie H.B."/>
            <person name="Fu W.Y."/>
            <person name="Jin J."/>
            <person name="Li X.W."/>
            <person name="Jiao Y."/>
            <person name="Zhou C.C."/>
            <person name="Tu T."/>
            <person name="Chai C.Y."/>
            <person name="Gao J.L."/>
            <person name="Fan L.J."/>
            <person name="van de Weg E."/>
            <person name="Wang J.Y."/>
            <person name="Gao Z.S."/>
        </authorList>
    </citation>
    <scope>NUCLEOTIDE SEQUENCE [LARGE SCALE GENOMIC DNA]</scope>
    <source>
        <tissue evidence="19">Leaves</tissue>
    </source>
</reference>
<evidence type="ECO:0000259" key="18">
    <source>
        <dbReference type="PROSITE" id="PS51473"/>
    </source>
</evidence>
<protein>
    <submittedName>
        <fullName evidence="19">Cysteine-rich receptor-like protein kinase 25</fullName>
    </submittedName>
</protein>
<evidence type="ECO:0000313" key="19">
    <source>
        <dbReference type="EMBL" id="KAB1201326.1"/>
    </source>
</evidence>
<dbReference type="Pfam" id="PF00069">
    <property type="entry name" value="Pkinase"/>
    <property type="match status" value="1"/>
</dbReference>
<evidence type="ECO:0000259" key="17">
    <source>
        <dbReference type="PROSITE" id="PS50011"/>
    </source>
</evidence>
<feature type="domain" description="Gnk2-homologous" evidence="18">
    <location>
        <begin position="34"/>
        <end position="136"/>
    </location>
</feature>
<evidence type="ECO:0000256" key="6">
    <source>
        <dbReference type="ARBA" id="ARBA00022737"/>
    </source>
</evidence>
<keyword evidence="20" id="KW-1185">Reference proteome</keyword>
<proteinExistence type="predicted"/>
<dbReference type="CDD" id="cd23509">
    <property type="entry name" value="Gnk2-like"/>
    <property type="match status" value="2"/>
</dbReference>
<dbReference type="PROSITE" id="PS00107">
    <property type="entry name" value="PROTEIN_KINASE_ATP"/>
    <property type="match status" value="1"/>
</dbReference>
<feature type="chain" id="PRO_5025494735" evidence="16">
    <location>
        <begin position="34"/>
        <end position="640"/>
    </location>
</feature>
<evidence type="ECO:0000256" key="12">
    <source>
        <dbReference type="ARBA" id="ARBA00023170"/>
    </source>
</evidence>
<name>A0A6A1UMA7_9ROSI</name>
<dbReference type="PANTHER" id="PTHR27002:SF123">
    <property type="entry name" value="CYSTEINE-RICH RECEPTOR-LIKE PROTEIN KINASE 45"/>
    <property type="match status" value="1"/>
</dbReference>
<dbReference type="EMBL" id="RXIC02000078">
    <property type="protein sequence ID" value="KAB1201326.1"/>
    <property type="molecule type" value="Genomic_DNA"/>
</dbReference>
<sequence>MNCRTWKMHKDELPAMLFIIIPLLILLPITANGDDPLSTFCNPDFNYTRNSPFENNLKLLRESLPSNTSVNGFYSTSVGGDADRVYGQALCRGDVNSTVCRSCVEKASQKILNQCQSEDALIWFELCQVRYSFRMFFASMDYTGKYPEQNNMEKNISHPDRFDRVLTYLMKNISYKAASAPSNAMFATGEIKCSRKQTIYGLVQCTRDMSESDCHTCLQFALGDLRACCSSLEGGIVVSRTCNVRFELYPFYNSSRFLLTYPTSEGAAWKIWVVVVVICIPIAILAVFFGSCALYRRWKKRPQRDDDERSQNTLLHELASPTGVAITQDGGLVNSEELLFMDLSLIMAATDDFSDSNKLGKGGFGSVYKGVLPDGMEVAVKGYQGNHGKAWRSLKMSSSLLQNFNTETFSDLEKRTQLDWKTCYNIIDGIARGLLYLHEDSRLKIIHRDLKPSNILLDHEMVAKISDFGMARIFGENQNMANTRRVVGTYGYMAPEYAMEGIFSVKSDVFSFGVILLEILSGKRNSGFYLTKHAQTLIAYAWRLWNEGKELEFLDPLLMESCPTREALKCMHIGLLCVQEDPAERPTMSSAVVLLGNEAITLPEPKHPALAVRGVRIQSDLLLSTNPSMNQLTDSGFSAR</sequence>
<keyword evidence="10 15" id="KW-1133">Transmembrane helix</keyword>
<dbReference type="SMART" id="SM00220">
    <property type="entry name" value="S_TKc"/>
    <property type="match status" value="1"/>
</dbReference>
<dbReference type="OrthoDB" id="1908162at2759"/>
<evidence type="ECO:0000256" key="16">
    <source>
        <dbReference type="SAM" id="SignalP"/>
    </source>
</evidence>
<keyword evidence="11 15" id="KW-0472">Membrane</keyword>
<feature type="binding site" evidence="14">
    <location>
        <position position="381"/>
    </location>
    <ligand>
        <name>ATP</name>
        <dbReference type="ChEBI" id="CHEBI:30616"/>
    </ligand>
</feature>
<keyword evidence="4 15" id="KW-0812">Transmembrane</keyword>
<keyword evidence="13" id="KW-0325">Glycoprotein</keyword>
<dbReference type="GO" id="GO:0005886">
    <property type="term" value="C:plasma membrane"/>
    <property type="evidence" value="ECO:0007669"/>
    <property type="project" value="TreeGrafter"/>
</dbReference>
<dbReference type="GO" id="GO:0005524">
    <property type="term" value="F:ATP binding"/>
    <property type="evidence" value="ECO:0007669"/>
    <property type="project" value="UniProtKB-UniRule"/>
</dbReference>
<evidence type="ECO:0000313" key="20">
    <source>
        <dbReference type="Proteomes" id="UP000516437"/>
    </source>
</evidence>
<accession>A0A6A1UMA7</accession>
<comment type="subcellular location">
    <subcellularLocation>
        <location evidence="1">Membrane</location>
        <topology evidence="1">Single-pass membrane protein</topology>
    </subcellularLocation>
</comment>
<keyword evidence="5 16" id="KW-0732">Signal</keyword>
<evidence type="ECO:0000256" key="2">
    <source>
        <dbReference type="ARBA" id="ARBA00022527"/>
    </source>
</evidence>
<dbReference type="Gene3D" id="3.30.430.20">
    <property type="entry name" value="Gnk2 domain, C-X8-C-X2-C motif"/>
    <property type="match status" value="2"/>
</dbReference>
<dbReference type="PROSITE" id="PS51473">
    <property type="entry name" value="GNK2"/>
    <property type="match status" value="2"/>
</dbReference>
<evidence type="ECO:0000256" key="10">
    <source>
        <dbReference type="ARBA" id="ARBA00022989"/>
    </source>
</evidence>
<dbReference type="InterPro" id="IPR000719">
    <property type="entry name" value="Prot_kinase_dom"/>
</dbReference>
<evidence type="ECO:0000256" key="15">
    <source>
        <dbReference type="SAM" id="Phobius"/>
    </source>
</evidence>
<dbReference type="Gene3D" id="3.30.200.20">
    <property type="entry name" value="Phosphorylase Kinase, domain 1"/>
    <property type="match status" value="1"/>
</dbReference>
<dbReference type="Pfam" id="PF01657">
    <property type="entry name" value="Stress-antifung"/>
    <property type="match status" value="2"/>
</dbReference>
<dbReference type="PROSITE" id="PS50011">
    <property type="entry name" value="PROTEIN_KINASE_DOM"/>
    <property type="match status" value="1"/>
</dbReference>
<keyword evidence="6" id="KW-0677">Repeat</keyword>
<evidence type="ECO:0000256" key="1">
    <source>
        <dbReference type="ARBA" id="ARBA00004167"/>
    </source>
</evidence>
<evidence type="ECO:0000256" key="11">
    <source>
        <dbReference type="ARBA" id="ARBA00023136"/>
    </source>
</evidence>
<organism evidence="19 20">
    <name type="scientific">Morella rubra</name>
    <name type="common">Chinese bayberry</name>
    <dbReference type="NCBI Taxonomy" id="262757"/>
    <lineage>
        <taxon>Eukaryota</taxon>
        <taxon>Viridiplantae</taxon>
        <taxon>Streptophyta</taxon>
        <taxon>Embryophyta</taxon>
        <taxon>Tracheophyta</taxon>
        <taxon>Spermatophyta</taxon>
        <taxon>Magnoliopsida</taxon>
        <taxon>eudicotyledons</taxon>
        <taxon>Gunneridae</taxon>
        <taxon>Pentapetalae</taxon>
        <taxon>rosids</taxon>
        <taxon>fabids</taxon>
        <taxon>Fagales</taxon>
        <taxon>Myricaceae</taxon>
        <taxon>Morella</taxon>
    </lineage>
</organism>
<evidence type="ECO:0000256" key="7">
    <source>
        <dbReference type="ARBA" id="ARBA00022741"/>
    </source>
</evidence>
<evidence type="ECO:0000256" key="3">
    <source>
        <dbReference type="ARBA" id="ARBA00022679"/>
    </source>
</evidence>
<keyword evidence="8 19" id="KW-0418">Kinase</keyword>
<feature type="domain" description="Protein kinase" evidence="17">
    <location>
        <begin position="353"/>
        <end position="610"/>
    </location>
</feature>
<dbReference type="FunFam" id="1.10.510.10:FF:001697">
    <property type="entry name" value="Uncharacterized protein"/>
    <property type="match status" value="1"/>
</dbReference>
<dbReference type="FunFam" id="3.30.430.20:FF:000002">
    <property type="entry name" value="Cysteine-rich receptor-like protein kinase 10"/>
    <property type="match status" value="1"/>
</dbReference>
<dbReference type="InterPro" id="IPR038408">
    <property type="entry name" value="GNK2_sf"/>
</dbReference>
<dbReference type="InterPro" id="IPR011009">
    <property type="entry name" value="Kinase-like_dom_sf"/>
</dbReference>
<evidence type="ECO:0000256" key="14">
    <source>
        <dbReference type="PROSITE-ProRule" id="PRU10141"/>
    </source>
</evidence>
<dbReference type="InterPro" id="IPR008271">
    <property type="entry name" value="Ser/Thr_kinase_AS"/>
</dbReference>
<evidence type="ECO:0000256" key="5">
    <source>
        <dbReference type="ARBA" id="ARBA00022729"/>
    </source>
</evidence>
<dbReference type="Proteomes" id="UP000516437">
    <property type="component" value="Unassembled WGS sequence"/>
</dbReference>
<dbReference type="InterPro" id="IPR002902">
    <property type="entry name" value="GNK2"/>
</dbReference>
<comment type="caution">
    <text evidence="19">The sequence shown here is derived from an EMBL/GenBank/DDBJ whole genome shotgun (WGS) entry which is preliminary data.</text>
</comment>
<keyword evidence="9 14" id="KW-0067">ATP-binding</keyword>
<feature type="transmembrane region" description="Helical" evidence="15">
    <location>
        <begin position="271"/>
        <end position="295"/>
    </location>
</feature>
<feature type="signal peptide" evidence="16">
    <location>
        <begin position="1"/>
        <end position="33"/>
    </location>
</feature>
<dbReference type="SUPFAM" id="SSF56112">
    <property type="entry name" value="Protein kinase-like (PK-like)"/>
    <property type="match status" value="1"/>
</dbReference>
<keyword evidence="2" id="KW-0723">Serine/threonine-protein kinase</keyword>
<keyword evidence="3" id="KW-0808">Transferase</keyword>
<dbReference type="GO" id="GO:0004674">
    <property type="term" value="F:protein serine/threonine kinase activity"/>
    <property type="evidence" value="ECO:0007669"/>
    <property type="project" value="UniProtKB-KW"/>
</dbReference>
<keyword evidence="12 19" id="KW-0675">Receptor</keyword>
<gene>
    <name evidence="19" type="ORF">CJ030_MR0G004301</name>
</gene>
<dbReference type="PANTHER" id="PTHR27002">
    <property type="entry name" value="RECEPTOR-LIKE SERINE/THREONINE-PROTEIN KINASE SD1-8"/>
    <property type="match status" value="1"/>
</dbReference>
<evidence type="ECO:0000256" key="9">
    <source>
        <dbReference type="ARBA" id="ARBA00022840"/>
    </source>
</evidence>
<dbReference type="Gene3D" id="1.10.510.10">
    <property type="entry name" value="Transferase(Phosphotransferase) domain 1"/>
    <property type="match status" value="1"/>
</dbReference>
<evidence type="ECO:0000256" key="8">
    <source>
        <dbReference type="ARBA" id="ARBA00022777"/>
    </source>
</evidence>
<evidence type="ECO:0000256" key="13">
    <source>
        <dbReference type="ARBA" id="ARBA00023180"/>
    </source>
</evidence>
<dbReference type="PROSITE" id="PS00108">
    <property type="entry name" value="PROTEIN_KINASE_ST"/>
    <property type="match status" value="1"/>
</dbReference>